<dbReference type="Proteomes" id="UP000585474">
    <property type="component" value="Unassembled WGS sequence"/>
</dbReference>
<organism evidence="2 3">
    <name type="scientific">Actinidia rufa</name>
    <dbReference type="NCBI Taxonomy" id="165716"/>
    <lineage>
        <taxon>Eukaryota</taxon>
        <taxon>Viridiplantae</taxon>
        <taxon>Streptophyta</taxon>
        <taxon>Embryophyta</taxon>
        <taxon>Tracheophyta</taxon>
        <taxon>Spermatophyta</taxon>
        <taxon>Magnoliopsida</taxon>
        <taxon>eudicotyledons</taxon>
        <taxon>Gunneridae</taxon>
        <taxon>Pentapetalae</taxon>
        <taxon>asterids</taxon>
        <taxon>Ericales</taxon>
        <taxon>Actinidiaceae</taxon>
        <taxon>Actinidia</taxon>
    </lineage>
</organism>
<evidence type="ECO:0000313" key="2">
    <source>
        <dbReference type="EMBL" id="GFY89721.1"/>
    </source>
</evidence>
<dbReference type="EMBL" id="BJWL01000006">
    <property type="protein sequence ID" value="GFY89721.1"/>
    <property type="molecule type" value="Genomic_DNA"/>
</dbReference>
<name>A0A7J0ETA1_9ERIC</name>
<dbReference type="AlphaFoldDB" id="A0A7J0ETA1"/>
<dbReference type="GO" id="GO:0016787">
    <property type="term" value="F:hydrolase activity"/>
    <property type="evidence" value="ECO:0007669"/>
    <property type="project" value="UniProtKB-KW"/>
</dbReference>
<sequence length="111" mass="12564">MEIVELAALLHDIGDYKYTKTYHGRRKSPRSRRVQEVKNPKHHKGGWGSKRKSKGVEIAKSIATSNLELFKMRIGSMRSGSRNVLLLGEVGTMRSMPRRLCPDPICARNST</sequence>
<evidence type="ECO:0000256" key="1">
    <source>
        <dbReference type="SAM" id="MobiDB-lite"/>
    </source>
</evidence>
<proteinExistence type="predicted"/>
<dbReference type="SUPFAM" id="SSF109604">
    <property type="entry name" value="HD-domain/PDEase-like"/>
    <property type="match status" value="1"/>
</dbReference>
<protein>
    <submittedName>
        <fullName evidence="2">Metal-dependent phosphohydrolase</fullName>
    </submittedName>
</protein>
<keyword evidence="3" id="KW-1185">Reference proteome</keyword>
<keyword evidence="2" id="KW-0378">Hydrolase</keyword>
<accession>A0A7J0ETA1</accession>
<feature type="region of interest" description="Disordered" evidence="1">
    <location>
        <begin position="22"/>
        <end position="53"/>
    </location>
</feature>
<dbReference type="OrthoDB" id="16547at2759"/>
<feature type="compositionally biased region" description="Basic residues" evidence="1">
    <location>
        <begin position="22"/>
        <end position="32"/>
    </location>
</feature>
<evidence type="ECO:0000313" key="3">
    <source>
        <dbReference type="Proteomes" id="UP000585474"/>
    </source>
</evidence>
<reference evidence="2 3" key="1">
    <citation type="submission" date="2019-07" db="EMBL/GenBank/DDBJ databases">
        <title>De Novo Assembly of kiwifruit Actinidia rufa.</title>
        <authorList>
            <person name="Sugita-Konishi S."/>
            <person name="Sato K."/>
            <person name="Mori E."/>
            <person name="Abe Y."/>
            <person name="Kisaki G."/>
            <person name="Hamano K."/>
            <person name="Suezawa K."/>
            <person name="Otani M."/>
            <person name="Fukuda T."/>
            <person name="Manabe T."/>
            <person name="Gomi K."/>
            <person name="Tabuchi M."/>
            <person name="Akimitsu K."/>
            <person name="Kataoka I."/>
        </authorList>
    </citation>
    <scope>NUCLEOTIDE SEQUENCE [LARGE SCALE GENOMIC DNA]</scope>
    <source>
        <strain evidence="3">cv. Fuchu</strain>
    </source>
</reference>
<comment type="caution">
    <text evidence="2">The sequence shown here is derived from an EMBL/GenBank/DDBJ whole genome shotgun (WGS) entry which is preliminary data.</text>
</comment>
<feature type="compositionally biased region" description="Basic residues" evidence="1">
    <location>
        <begin position="40"/>
        <end position="53"/>
    </location>
</feature>
<dbReference type="Gene3D" id="1.10.3210.10">
    <property type="entry name" value="Hypothetical protein af1432"/>
    <property type="match status" value="1"/>
</dbReference>
<gene>
    <name evidence="2" type="ORF">Acr_06g0016610</name>
</gene>